<dbReference type="GO" id="GO:0015031">
    <property type="term" value="P:protein transport"/>
    <property type="evidence" value="ECO:0007669"/>
    <property type="project" value="InterPro"/>
</dbReference>
<dbReference type="PANTHER" id="PTHR12961:SF0">
    <property type="entry name" value="CONSERVED OLIGOMERIC GOLGI COMPLEX SUBUNIT 2"/>
    <property type="match status" value="1"/>
</dbReference>
<dbReference type="EMBL" id="BPVZ01000036">
    <property type="protein sequence ID" value="GKV12366.1"/>
    <property type="molecule type" value="Genomic_DNA"/>
</dbReference>
<dbReference type="GO" id="GO:0007030">
    <property type="term" value="P:Golgi organization"/>
    <property type="evidence" value="ECO:0007669"/>
    <property type="project" value="InterPro"/>
</dbReference>
<reference evidence="1 2" key="1">
    <citation type="journal article" date="2021" name="Commun. Biol.">
        <title>The genome of Shorea leprosula (Dipterocarpaceae) highlights the ecological relevance of drought in aseasonal tropical rainforests.</title>
        <authorList>
            <person name="Ng K.K.S."/>
            <person name="Kobayashi M.J."/>
            <person name="Fawcett J.A."/>
            <person name="Hatakeyama M."/>
            <person name="Paape T."/>
            <person name="Ng C.H."/>
            <person name="Ang C.C."/>
            <person name="Tnah L.H."/>
            <person name="Lee C.T."/>
            <person name="Nishiyama T."/>
            <person name="Sese J."/>
            <person name="O'Brien M.J."/>
            <person name="Copetti D."/>
            <person name="Mohd Noor M.I."/>
            <person name="Ong R.C."/>
            <person name="Putra M."/>
            <person name="Sireger I.Z."/>
            <person name="Indrioko S."/>
            <person name="Kosugi Y."/>
            <person name="Izuno A."/>
            <person name="Isagi Y."/>
            <person name="Lee S.L."/>
            <person name="Shimizu K.K."/>
        </authorList>
    </citation>
    <scope>NUCLEOTIDE SEQUENCE [LARGE SCALE GENOMIC DNA]</scope>
    <source>
        <strain evidence="1">214</strain>
    </source>
</reference>
<dbReference type="GO" id="GO:0016020">
    <property type="term" value="C:membrane"/>
    <property type="evidence" value="ECO:0007669"/>
    <property type="project" value="InterPro"/>
</dbReference>
<protein>
    <submittedName>
        <fullName evidence="1">Uncharacterized protein</fullName>
    </submittedName>
</protein>
<comment type="caution">
    <text evidence="1">The sequence shown here is derived from an EMBL/GenBank/DDBJ whole genome shotgun (WGS) entry which is preliminary data.</text>
</comment>
<dbReference type="PANTHER" id="PTHR12961">
    <property type="entry name" value="CONSERVED OLIGOMERIC GOLGI COMPLEX COMPONENT 2"/>
    <property type="match status" value="1"/>
</dbReference>
<keyword evidence="2" id="KW-1185">Reference proteome</keyword>
<dbReference type="GO" id="GO:0017119">
    <property type="term" value="C:Golgi transport complex"/>
    <property type="evidence" value="ECO:0007669"/>
    <property type="project" value="TreeGrafter"/>
</dbReference>
<dbReference type="InterPro" id="IPR009316">
    <property type="entry name" value="COG2"/>
</dbReference>
<gene>
    <name evidence="1" type="ORF">SLEP1_g23521</name>
</gene>
<dbReference type="Proteomes" id="UP001054252">
    <property type="component" value="Unassembled WGS sequence"/>
</dbReference>
<proteinExistence type="predicted"/>
<accession>A0AAV5JHV8</accession>
<name>A0AAV5JHV8_9ROSI</name>
<evidence type="ECO:0000313" key="2">
    <source>
        <dbReference type="Proteomes" id="UP001054252"/>
    </source>
</evidence>
<dbReference type="GO" id="GO:0006891">
    <property type="term" value="P:intra-Golgi vesicle-mediated transport"/>
    <property type="evidence" value="ECO:0007669"/>
    <property type="project" value="TreeGrafter"/>
</dbReference>
<dbReference type="AlphaFoldDB" id="A0AAV5JHV8"/>
<organism evidence="1 2">
    <name type="scientific">Rubroshorea leprosula</name>
    <dbReference type="NCBI Taxonomy" id="152421"/>
    <lineage>
        <taxon>Eukaryota</taxon>
        <taxon>Viridiplantae</taxon>
        <taxon>Streptophyta</taxon>
        <taxon>Embryophyta</taxon>
        <taxon>Tracheophyta</taxon>
        <taxon>Spermatophyta</taxon>
        <taxon>Magnoliopsida</taxon>
        <taxon>eudicotyledons</taxon>
        <taxon>Gunneridae</taxon>
        <taxon>Pentapetalae</taxon>
        <taxon>rosids</taxon>
        <taxon>malvids</taxon>
        <taxon>Malvales</taxon>
        <taxon>Dipterocarpaceae</taxon>
        <taxon>Rubroshorea</taxon>
    </lineage>
</organism>
<sequence>MKQVERWFSSAFSHIQSVITCLLIIQIQPHICDIFSLSLTFPPHKQHLSSKIVNPISTLPPKSATDLFSYPLDSHPLWFKPTLFLLPDFDSEFYILERRTFVPFDTFDPSSSPISPPSTTSFLTSSIVTILTSATATSNGLFVNLSTKLVDVYAAVVRMRVPLLELRERIQGFRTAVESLLVALRNGLSQRSEAAAAREVLELLLDTFHVVSRVEKLIKEPPSVPSDWSHGDMNLKNALSNGSSAQHVKNGTNIRETQSMLLERIASEVNRLKFYIAHAQNLPFIQNMDMKIESASLLLDARLGHCFVDGLENRDANAFYNCLCAYAAIDNPGSAEECFTLL</sequence>
<evidence type="ECO:0000313" key="1">
    <source>
        <dbReference type="EMBL" id="GKV12366.1"/>
    </source>
</evidence>